<evidence type="ECO:0000256" key="6">
    <source>
        <dbReference type="SAM" id="MobiDB-lite"/>
    </source>
</evidence>
<feature type="transmembrane region" description="Helical" evidence="7">
    <location>
        <begin position="404"/>
        <end position="420"/>
    </location>
</feature>
<dbReference type="InterPro" id="IPR052159">
    <property type="entry name" value="Competence_DNA_uptake"/>
</dbReference>
<evidence type="ECO:0000256" key="2">
    <source>
        <dbReference type="ARBA" id="ARBA00022475"/>
    </source>
</evidence>
<feature type="transmembrane region" description="Helical" evidence="7">
    <location>
        <begin position="560"/>
        <end position="580"/>
    </location>
</feature>
<keyword evidence="5 7" id="KW-0472">Membrane</keyword>
<evidence type="ECO:0000259" key="8">
    <source>
        <dbReference type="Pfam" id="PF03772"/>
    </source>
</evidence>
<feature type="region of interest" description="Disordered" evidence="6">
    <location>
        <begin position="779"/>
        <end position="818"/>
    </location>
</feature>
<gene>
    <name evidence="10" type="ORF">EET67_00190</name>
</gene>
<keyword evidence="3 7" id="KW-0812">Transmembrane</keyword>
<dbReference type="PANTHER" id="PTHR30619">
    <property type="entry name" value="DNA INTERNALIZATION/COMPETENCE PROTEIN COMEC/REC2"/>
    <property type="match status" value="1"/>
</dbReference>
<evidence type="ECO:0000256" key="7">
    <source>
        <dbReference type="SAM" id="Phobius"/>
    </source>
</evidence>
<feature type="compositionally biased region" description="Polar residues" evidence="6">
    <location>
        <begin position="795"/>
        <end position="804"/>
    </location>
</feature>
<feature type="transmembrane region" description="Helical" evidence="7">
    <location>
        <begin position="99"/>
        <end position="116"/>
    </location>
</feature>
<evidence type="ECO:0000256" key="5">
    <source>
        <dbReference type="ARBA" id="ARBA00023136"/>
    </source>
</evidence>
<feature type="transmembrane region" description="Helical" evidence="7">
    <location>
        <begin position="587"/>
        <end position="606"/>
    </location>
</feature>
<dbReference type="InterPro" id="IPR025405">
    <property type="entry name" value="DUF4131"/>
</dbReference>
<feature type="transmembrane region" description="Helical" evidence="7">
    <location>
        <begin position="501"/>
        <end position="523"/>
    </location>
</feature>
<feature type="transmembrane region" description="Helical" evidence="7">
    <location>
        <begin position="73"/>
        <end position="93"/>
    </location>
</feature>
<feature type="transmembrane region" description="Helical" evidence="7">
    <location>
        <begin position="356"/>
        <end position="374"/>
    </location>
</feature>
<proteinExistence type="predicted"/>
<evidence type="ECO:0000256" key="4">
    <source>
        <dbReference type="ARBA" id="ARBA00022989"/>
    </source>
</evidence>
<evidence type="ECO:0000256" key="1">
    <source>
        <dbReference type="ARBA" id="ARBA00004651"/>
    </source>
</evidence>
<dbReference type="EMBL" id="RKST01000001">
    <property type="protein sequence ID" value="RUM99375.1"/>
    <property type="molecule type" value="Genomic_DNA"/>
</dbReference>
<dbReference type="Pfam" id="PF13567">
    <property type="entry name" value="DUF4131"/>
    <property type="match status" value="1"/>
</dbReference>
<accession>A0A432VB64</accession>
<dbReference type="AlphaFoldDB" id="A0A432VB64"/>
<feature type="transmembrane region" description="Helical" evidence="7">
    <location>
        <begin position="469"/>
        <end position="495"/>
    </location>
</feature>
<dbReference type="OrthoDB" id="9790149at2"/>
<evidence type="ECO:0000313" key="10">
    <source>
        <dbReference type="EMBL" id="RUM99375.1"/>
    </source>
</evidence>
<evidence type="ECO:0000259" key="9">
    <source>
        <dbReference type="Pfam" id="PF13567"/>
    </source>
</evidence>
<dbReference type="PANTHER" id="PTHR30619:SF1">
    <property type="entry name" value="RECOMBINATION PROTEIN 2"/>
    <property type="match status" value="1"/>
</dbReference>
<sequence>MAQETSASEVSERALLGYSANDLPAEATTRLPPVSTRTGDLIRSPVSGSRYILTATGAAHALRLAVTVEQERGTAFLLIPVFLALGAIVYFNLAAEPAWVPLSGCGGIIAAIWHFLPAERQAVRFVLAGMLRCLIGALFAKAETWRAGTNMLGSEISTQLTGRVLSLDYMANGRVRLTMDVTGTARPVLRYAPERVRVSARKIPPDLRAGSEVTGLVRLLPPSGPVRPGSYDFSFESYFDGIGASGFFLRGPELISQTAPVPAVARFSIWVEDIRNRIAGRIRGHIGGPEGEIAAALVVGVRAGIPEDINEAMRRSGIYHIISISGLHMALVAGTVMGTLRAIFACFPGFASRHPIKKYAAAIALVGLAFYLFISGAEVAAQRSFIMLAIMLIALLFDRAALTMRNLAISAIIVIAIAPHEVVGPSFQMSFAATAALVGAYALWSERRSGKSRSAADHQSKAGVVVRKLGGVVIGLAVTSVVAGLATTAFGAYHFQRVSPLSLVANLAVMPVVSIVVMPFGVAGSIAMTLGLDQPFFAVMGQGLKVMIALSKWFSERTPIDAVGLVSVYALVFLTIALILATMATTWLRLVALPFVLIGLLMLGAVRTPDAFISEDGRLIALATGSGQLAINRPRPGEFTIENWQRALRAETIIKPVKATATELPPATIPEMPPGIGFVCDEALCAARHPSGSLIAHAATIEAARSLCDQATLIVVADATARKMCRNSIAEVVTLRDLAQFGSAAIYLSSDSEKGVKVRFALAKPYRPWHTQRRFSRAARGLPPYQRKQPVAATTPKQPMSTANRPAEIMPPATSTVP</sequence>
<organism evidence="10 11">
    <name type="scientific">Borborobacter arsenicus</name>
    <dbReference type="NCBI Taxonomy" id="1851146"/>
    <lineage>
        <taxon>Bacteria</taxon>
        <taxon>Pseudomonadati</taxon>
        <taxon>Pseudomonadota</taxon>
        <taxon>Alphaproteobacteria</taxon>
        <taxon>Hyphomicrobiales</taxon>
        <taxon>Phyllobacteriaceae</taxon>
        <taxon>Borborobacter</taxon>
    </lineage>
</organism>
<keyword evidence="2" id="KW-1003">Cell membrane</keyword>
<reference evidence="10 11" key="1">
    <citation type="submission" date="2018-11" db="EMBL/GenBank/DDBJ databases">
        <title>Pseudaminobacter arsenicus sp. nov., an arsenic-resistant bacterium isolated from arsenic-rich aquifers.</title>
        <authorList>
            <person name="Mu Y."/>
        </authorList>
    </citation>
    <scope>NUCLEOTIDE SEQUENCE [LARGE SCALE GENOMIC DNA]</scope>
    <source>
        <strain evidence="10 11">CB3</strain>
    </source>
</reference>
<protein>
    <submittedName>
        <fullName evidence="10">ComEC family competence protein</fullName>
    </submittedName>
</protein>
<evidence type="ECO:0000256" key="3">
    <source>
        <dbReference type="ARBA" id="ARBA00022692"/>
    </source>
</evidence>
<feature type="domain" description="ComEC/Rec2-related protein" evidence="8">
    <location>
        <begin position="297"/>
        <end position="588"/>
    </location>
</feature>
<feature type="transmembrane region" description="Helical" evidence="7">
    <location>
        <begin position="318"/>
        <end position="344"/>
    </location>
</feature>
<dbReference type="InterPro" id="IPR004477">
    <property type="entry name" value="ComEC_N"/>
</dbReference>
<evidence type="ECO:0000313" key="11">
    <source>
        <dbReference type="Proteomes" id="UP000281647"/>
    </source>
</evidence>
<comment type="subcellular location">
    <subcellularLocation>
        <location evidence="1">Cell membrane</location>
        <topology evidence="1">Multi-pass membrane protein</topology>
    </subcellularLocation>
</comment>
<feature type="domain" description="DUF4131" evidence="9">
    <location>
        <begin position="97"/>
        <end position="247"/>
    </location>
</feature>
<keyword evidence="4 7" id="KW-1133">Transmembrane helix</keyword>
<dbReference type="NCBIfam" id="TIGR00360">
    <property type="entry name" value="ComEC_N-term"/>
    <property type="match status" value="1"/>
</dbReference>
<keyword evidence="11" id="KW-1185">Reference proteome</keyword>
<dbReference type="GO" id="GO:0005886">
    <property type="term" value="C:plasma membrane"/>
    <property type="evidence" value="ECO:0007669"/>
    <property type="project" value="UniProtKB-SubCell"/>
</dbReference>
<dbReference type="Pfam" id="PF03772">
    <property type="entry name" value="Competence"/>
    <property type="match status" value="1"/>
</dbReference>
<comment type="caution">
    <text evidence="10">The sequence shown here is derived from an EMBL/GenBank/DDBJ whole genome shotgun (WGS) entry which is preliminary data.</text>
</comment>
<name>A0A432VB64_9HYPH</name>
<dbReference type="Proteomes" id="UP000281647">
    <property type="component" value="Unassembled WGS sequence"/>
</dbReference>
<dbReference type="RefSeq" id="WP_128625615.1">
    <property type="nucleotide sequence ID" value="NZ_RKST01000001.1"/>
</dbReference>